<dbReference type="AlphaFoldDB" id="A0A929KU05"/>
<protein>
    <submittedName>
        <fullName evidence="2">Glycosyltransferase family 4 protein</fullName>
    </submittedName>
</protein>
<dbReference type="Pfam" id="PF00534">
    <property type="entry name" value="Glycos_transf_1"/>
    <property type="match status" value="1"/>
</dbReference>
<dbReference type="GO" id="GO:0016757">
    <property type="term" value="F:glycosyltransferase activity"/>
    <property type="evidence" value="ECO:0007669"/>
    <property type="project" value="InterPro"/>
</dbReference>
<dbReference type="EMBL" id="JADFFL010000001">
    <property type="protein sequence ID" value="MBE9660388.1"/>
    <property type="molecule type" value="Genomic_DNA"/>
</dbReference>
<dbReference type="CDD" id="cd03801">
    <property type="entry name" value="GT4_PimA-like"/>
    <property type="match status" value="1"/>
</dbReference>
<reference evidence="2" key="1">
    <citation type="submission" date="2020-10" db="EMBL/GenBank/DDBJ databases">
        <title>Mucilaginibacter mali sp. nov., isolated from rhizosphere soil of apple orchard.</title>
        <authorList>
            <person name="Lee J.-S."/>
            <person name="Kim H.S."/>
            <person name="Kim J.-S."/>
        </authorList>
    </citation>
    <scope>NUCLEOTIDE SEQUENCE</scope>
    <source>
        <strain evidence="2">KCTC 22746</strain>
    </source>
</reference>
<name>A0A929KU05_9SPHI</name>
<dbReference type="SUPFAM" id="SSF53756">
    <property type="entry name" value="UDP-Glycosyltransferase/glycogen phosphorylase"/>
    <property type="match status" value="1"/>
</dbReference>
<comment type="caution">
    <text evidence="2">The sequence shown here is derived from an EMBL/GenBank/DDBJ whole genome shotgun (WGS) entry which is preliminary data.</text>
</comment>
<dbReference type="RefSeq" id="WP_194109592.1">
    <property type="nucleotide sequence ID" value="NZ_JADFFL010000001.1"/>
</dbReference>
<sequence length="370" mass="41886">MALNKKIIVHISEVNISQESGMGRVEYYWKKSFEDAGFQFIHIGPDEIGISKLPALFAYQAYKYYKKLNITASAFIVHEPLAGYFKSDNIPCFLESHGVERRYWEDRLNGKIPSKNLNISLKSRMFFPAWRLFGCDRGLKRASKLLLINTDDKRYVMQRYKREEKDIFVFKNGVSPEALKVERPTPPAIFTVLFNGNWIERKGIQTLIESAIILSDQGLKVNYVLIGTGTTVEAVLKDWPKELHAFIKIVSRFKAADEMDLIGMSSVFVLPSYAEGQPLSLLQAMAVGKCCITTNCCGQKDTIQDQQNGFLFEVGDSIKLASILSERYHDAEGTQKIGDSARAYIKNHTWEQVSAEVVDFIGSNIPAKQI</sequence>
<dbReference type="InterPro" id="IPR050194">
    <property type="entry name" value="Glycosyltransferase_grp1"/>
</dbReference>
<gene>
    <name evidence="2" type="ORF">IRJ16_00685</name>
</gene>
<organism evidence="2 3">
    <name type="scientific">Mucilaginibacter myungsuensis</name>
    <dbReference type="NCBI Taxonomy" id="649104"/>
    <lineage>
        <taxon>Bacteria</taxon>
        <taxon>Pseudomonadati</taxon>
        <taxon>Bacteroidota</taxon>
        <taxon>Sphingobacteriia</taxon>
        <taxon>Sphingobacteriales</taxon>
        <taxon>Sphingobacteriaceae</taxon>
        <taxon>Mucilaginibacter</taxon>
    </lineage>
</organism>
<evidence type="ECO:0000259" key="1">
    <source>
        <dbReference type="Pfam" id="PF00534"/>
    </source>
</evidence>
<dbReference type="PANTHER" id="PTHR45947:SF3">
    <property type="entry name" value="SULFOQUINOVOSYL TRANSFERASE SQD2"/>
    <property type="match status" value="1"/>
</dbReference>
<feature type="domain" description="Glycosyl transferase family 1" evidence="1">
    <location>
        <begin position="191"/>
        <end position="342"/>
    </location>
</feature>
<dbReference type="InterPro" id="IPR001296">
    <property type="entry name" value="Glyco_trans_1"/>
</dbReference>
<evidence type="ECO:0000313" key="3">
    <source>
        <dbReference type="Proteomes" id="UP000622475"/>
    </source>
</evidence>
<dbReference type="Gene3D" id="3.40.50.2000">
    <property type="entry name" value="Glycogen Phosphorylase B"/>
    <property type="match status" value="2"/>
</dbReference>
<dbReference type="Proteomes" id="UP000622475">
    <property type="component" value="Unassembled WGS sequence"/>
</dbReference>
<keyword evidence="3" id="KW-1185">Reference proteome</keyword>
<proteinExistence type="predicted"/>
<accession>A0A929KU05</accession>
<evidence type="ECO:0000313" key="2">
    <source>
        <dbReference type="EMBL" id="MBE9660388.1"/>
    </source>
</evidence>
<dbReference type="PANTHER" id="PTHR45947">
    <property type="entry name" value="SULFOQUINOVOSYL TRANSFERASE SQD2"/>
    <property type="match status" value="1"/>
</dbReference>